<keyword evidence="2 11" id="KW-0028">Amino-acid biosynthesis</keyword>
<evidence type="ECO:0000256" key="10">
    <source>
        <dbReference type="ARBA" id="ARBA00052219"/>
    </source>
</evidence>
<dbReference type="SUPFAM" id="SSF63380">
    <property type="entry name" value="Riboflavin synthase domain-like"/>
    <property type="match status" value="1"/>
</dbReference>
<feature type="binding site" evidence="12">
    <location>
        <begin position="115"/>
        <end position="118"/>
    </location>
    <ligand>
        <name>FMN</name>
        <dbReference type="ChEBI" id="CHEBI:58210"/>
    </ligand>
</feature>
<dbReference type="InterPro" id="IPR010199">
    <property type="entry name" value="CysJ"/>
</dbReference>
<feature type="domain" description="Flavodoxin-like" evidence="13">
    <location>
        <begin position="62"/>
        <end position="200"/>
    </location>
</feature>
<dbReference type="Gene3D" id="3.40.50.80">
    <property type="entry name" value="Nucleotide-binding domain of ferredoxin-NADP reductase (FNR) module"/>
    <property type="match status" value="1"/>
</dbReference>
<dbReference type="RefSeq" id="WP_254101475.1">
    <property type="nucleotide sequence ID" value="NZ_JANATA010000019.1"/>
</dbReference>
<comment type="cofactor">
    <cofactor evidence="11 12">
        <name>FAD</name>
        <dbReference type="ChEBI" id="CHEBI:57692"/>
    </cofactor>
    <text evidence="11 12">Binds 1 FAD per subunit.</text>
</comment>
<feature type="binding site" evidence="12">
    <location>
        <begin position="520"/>
        <end position="521"/>
    </location>
    <ligand>
        <name>NADP(+)</name>
        <dbReference type="ChEBI" id="CHEBI:58349"/>
    </ligand>
</feature>
<evidence type="ECO:0000256" key="6">
    <source>
        <dbReference type="ARBA" id="ARBA00022857"/>
    </source>
</evidence>
<comment type="pathway">
    <text evidence="11">Sulfur metabolism; hydrogen sulfide biosynthesis; hydrogen sulfide from sulfite (NADPH route): step 1/1.</text>
</comment>
<dbReference type="PROSITE" id="PS51384">
    <property type="entry name" value="FAD_FR"/>
    <property type="match status" value="1"/>
</dbReference>
<feature type="binding site" evidence="12">
    <location>
        <position position="562"/>
    </location>
    <ligand>
        <name>NADP(+)</name>
        <dbReference type="ChEBI" id="CHEBI:58349"/>
    </ligand>
</feature>
<feature type="binding site" evidence="12">
    <location>
        <position position="411"/>
    </location>
    <ligand>
        <name>FAD</name>
        <dbReference type="ChEBI" id="CHEBI:57692"/>
    </ligand>
</feature>
<feature type="binding site" evidence="12">
    <location>
        <begin position="68"/>
        <end position="73"/>
    </location>
    <ligand>
        <name>FMN</name>
        <dbReference type="ChEBI" id="CHEBI:58210"/>
    </ligand>
</feature>
<dbReference type="GO" id="GO:0005829">
    <property type="term" value="C:cytosol"/>
    <property type="evidence" value="ECO:0007669"/>
    <property type="project" value="TreeGrafter"/>
</dbReference>
<evidence type="ECO:0000256" key="8">
    <source>
        <dbReference type="ARBA" id="ARBA00023002"/>
    </source>
</evidence>
<feature type="domain" description="FAD-binding FR-type" evidence="14">
    <location>
        <begin position="235"/>
        <end position="449"/>
    </location>
</feature>
<dbReference type="Gene3D" id="1.20.990.10">
    <property type="entry name" value="NADPH-cytochrome p450 Reductase, Chain A, domain 3"/>
    <property type="match status" value="1"/>
</dbReference>
<dbReference type="InterPro" id="IPR008254">
    <property type="entry name" value="Flavodoxin/NO_synth"/>
</dbReference>
<keyword evidence="16" id="KW-1185">Reference proteome</keyword>
<dbReference type="EC" id="1.8.1.2" evidence="11"/>
<feature type="binding site" evidence="12">
    <location>
        <position position="323"/>
    </location>
    <ligand>
        <name>FAD</name>
        <dbReference type="ChEBI" id="CHEBI:57692"/>
    </ligand>
</feature>
<dbReference type="FunFam" id="3.40.50.80:FF:000001">
    <property type="entry name" value="NADPH--cytochrome P450 reductase 1"/>
    <property type="match status" value="1"/>
</dbReference>
<evidence type="ECO:0000256" key="2">
    <source>
        <dbReference type="ARBA" id="ARBA00022605"/>
    </source>
</evidence>
<dbReference type="InterPro" id="IPR003097">
    <property type="entry name" value="CysJ-like_FAD-binding"/>
</dbReference>
<name>A0AA42BN53_9ALTE</name>
<dbReference type="Pfam" id="PF00175">
    <property type="entry name" value="NAD_binding_1"/>
    <property type="match status" value="1"/>
</dbReference>
<feature type="binding site" evidence="12">
    <location>
        <begin position="526"/>
        <end position="530"/>
    </location>
    <ligand>
        <name>NADP(+)</name>
        <dbReference type="ChEBI" id="CHEBI:58349"/>
    </ligand>
</feature>
<keyword evidence="8 11" id="KW-0560">Oxidoreductase</keyword>
<dbReference type="PIRSF" id="PIRSF000207">
    <property type="entry name" value="SiR-FP_CysJ"/>
    <property type="match status" value="1"/>
</dbReference>
<dbReference type="EMBL" id="JANATA010000019">
    <property type="protein sequence ID" value="MCP3429307.1"/>
    <property type="molecule type" value="Genomic_DNA"/>
</dbReference>
<gene>
    <name evidence="15" type="ORF">NLF92_10155</name>
</gene>
<feature type="binding site" evidence="12">
    <location>
        <position position="600"/>
    </location>
    <ligand>
        <name>FAD</name>
        <dbReference type="ChEBI" id="CHEBI:57692"/>
    </ligand>
</feature>
<dbReference type="PANTHER" id="PTHR19384">
    <property type="entry name" value="NITRIC OXIDE SYNTHASE-RELATED"/>
    <property type="match status" value="1"/>
</dbReference>
<dbReference type="InterPro" id="IPR001433">
    <property type="entry name" value="OxRdtase_FAD/NAD-bd"/>
</dbReference>
<dbReference type="InterPro" id="IPR023173">
    <property type="entry name" value="NADPH_Cyt_P450_Rdtase_alpha"/>
</dbReference>
<comment type="caution">
    <text evidence="15">The sequence shown here is derived from an EMBL/GenBank/DDBJ whole genome shotgun (WGS) entry which is preliminary data.</text>
</comment>
<dbReference type="GO" id="GO:0050660">
    <property type="term" value="F:flavin adenine dinucleotide binding"/>
    <property type="evidence" value="ECO:0007669"/>
    <property type="project" value="InterPro"/>
</dbReference>
<dbReference type="NCBIfam" id="TIGR01931">
    <property type="entry name" value="cysJ"/>
    <property type="match status" value="1"/>
</dbReference>
<dbReference type="Pfam" id="PF00258">
    <property type="entry name" value="Flavodoxin_1"/>
    <property type="match status" value="1"/>
</dbReference>
<comment type="cofactor">
    <cofactor evidence="11 12">
        <name>FMN</name>
        <dbReference type="ChEBI" id="CHEBI:58210"/>
    </cofactor>
    <text evidence="11 12">Binds 1 FMN per subunit.</text>
</comment>
<keyword evidence="7 11" id="KW-0249">Electron transport</keyword>
<evidence type="ECO:0000256" key="11">
    <source>
        <dbReference type="PIRNR" id="PIRNR000207"/>
    </source>
</evidence>
<keyword evidence="4 11" id="KW-0288">FMN</keyword>
<evidence type="ECO:0000256" key="5">
    <source>
        <dbReference type="ARBA" id="ARBA00022827"/>
    </source>
</evidence>
<dbReference type="GO" id="GO:0010181">
    <property type="term" value="F:FMN binding"/>
    <property type="evidence" value="ECO:0007669"/>
    <property type="project" value="InterPro"/>
</dbReference>
<feature type="binding site" evidence="12">
    <location>
        <begin position="405"/>
        <end position="407"/>
    </location>
    <ligand>
        <name>FAD</name>
        <dbReference type="ChEBI" id="CHEBI:57692"/>
    </ligand>
</feature>
<evidence type="ECO:0000256" key="7">
    <source>
        <dbReference type="ARBA" id="ARBA00022982"/>
    </source>
</evidence>
<keyword evidence="3 11" id="KW-0285">Flavoprotein</keyword>
<dbReference type="InterPro" id="IPR017927">
    <property type="entry name" value="FAD-bd_FR_type"/>
</dbReference>
<keyword evidence="6 11" id="KW-0521">NADP</keyword>
<organism evidence="15 16">
    <name type="scientific">Opacimonas viscosa</name>
    <dbReference type="NCBI Taxonomy" id="2961944"/>
    <lineage>
        <taxon>Bacteria</taxon>
        <taxon>Pseudomonadati</taxon>
        <taxon>Pseudomonadota</taxon>
        <taxon>Gammaproteobacteria</taxon>
        <taxon>Alteromonadales</taxon>
        <taxon>Alteromonadaceae</taxon>
        <taxon>Opacimonas</taxon>
    </lineage>
</organism>
<dbReference type="Proteomes" id="UP001165413">
    <property type="component" value="Unassembled WGS sequence"/>
</dbReference>
<sequence>MSNTPIQPGFIEPNQLNAITQAMAGLNSQQLTWLSGYTAGLAAAGTVPLEQPTQAQASSAQLTILYGSQTGNAKGVANAFGEQAKAEGINAKVVSMADYKPRQLKSETHLAVIVSTHGEGDAPDDAVEFHEYVASKKAPKVAQLKYSVLGLGDTSYEFFCQTAKDFDTRLSALGANAVAARVDCDVDYDSAAKAWGDAVIAAIKDDFAAQTTSVPATFAANAPSLVSATTTYDKKNPFTATLSESLKITGRDSVKDIRHIEISLEDSGMSYEVGDALGVYFLNSPDVVERILSTLKLSGDTEVTVQDSTMSLHQALTEKLELTLSYPTFVSKLAEVTEDAKLQDLLADKKALREYIVDRQIVDIVIDNPVSVSAQQLVDALRPLTARLYSIASSQTEVEDEVHLTVAHVAYDAHGFAHQGGASGFLSTRLEEGAEVKVYVEPNPNFRLPADPNTPVIMVGPGTGIAPFRAFMQERDAQGAEGDNWLFFGNPSFTQDFLYQTEWQGYKKSGLLTHISLAFSRDQAEKIYVQHRLLEQGAEVYAWLERGAHFYVCGDAMHMAKDVENALLEIYQTHGKQSADEAKQSLLALRKAKRYQKDVY</sequence>
<keyword evidence="5 11" id="KW-0274">FAD</keyword>
<evidence type="ECO:0000256" key="4">
    <source>
        <dbReference type="ARBA" id="ARBA00022643"/>
    </source>
</evidence>
<evidence type="ECO:0000256" key="12">
    <source>
        <dbReference type="PIRSR" id="PIRSR000207-1"/>
    </source>
</evidence>
<dbReference type="GO" id="GO:0019344">
    <property type="term" value="P:cysteine biosynthetic process"/>
    <property type="evidence" value="ECO:0007669"/>
    <property type="project" value="UniProtKB-KW"/>
</dbReference>
<proteinExistence type="predicted"/>
<evidence type="ECO:0000256" key="3">
    <source>
        <dbReference type="ARBA" id="ARBA00022630"/>
    </source>
</evidence>
<dbReference type="InterPro" id="IPR039261">
    <property type="entry name" value="FNR_nucleotide-bd"/>
</dbReference>
<feature type="binding site" evidence="12">
    <location>
        <begin position="420"/>
        <end position="423"/>
    </location>
    <ligand>
        <name>FAD</name>
        <dbReference type="ChEBI" id="CHEBI:57692"/>
    </ligand>
</feature>
<dbReference type="SUPFAM" id="SSF52218">
    <property type="entry name" value="Flavoproteins"/>
    <property type="match status" value="1"/>
</dbReference>
<dbReference type="AlphaFoldDB" id="A0AA42BN53"/>
<keyword evidence="9 11" id="KW-0198">Cysteine biosynthesis</keyword>
<dbReference type="Gene3D" id="3.40.50.360">
    <property type="match status" value="1"/>
</dbReference>
<comment type="subunit">
    <text evidence="11">Alpha(8)-beta(8). The alpha component is a flavoprotein, the beta component is a hemoprotein.</text>
</comment>
<dbReference type="GO" id="GO:0004783">
    <property type="term" value="F:sulfite reductase (NADPH) activity"/>
    <property type="evidence" value="ECO:0007669"/>
    <property type="project" value="UniProtKB-EC"/>
</dbReference>
<dbReference type="PANTHER" id="PTHR19384:SF128">
    <property type="entry name" value="NADPH OXIDOREDUCTASE A"/>
    <property type="match status" value="1"/>
</dbReference>
<protein>
    <recommendedName>
        <fullName evidence="11">Sulfite reductase [NADPH] flavoprotein alpha-component</fullName>
        <shortName evidence="11">SiR-FP</shortName>
        <ecNumber evidence="11">1.8.1.2</ecNumber>
    </recommendedName>
</protein>
<dbReference type="InterPro" id="IPR001709">
    <property type="entry name" value="Flavoprot_Pyr_Nucl_cyt_Rdtase"/>
</dbReference>
<dbReference type="SUPFAM" id="SSF52343">
    <property type="entry name" value="Ferredoxin reductase-like, C-terminal NADP-linked domain"/>
    <property type="match status" value="1"/>
</dbReference>
<dbReference type="Gene3D" id="2.40.30.10">
    <property type="entry name" value="Translation factors"/>
    <property type="match status" value="1"/>
</dbReference>
<feature type="binding site" evidence="12">
    <location>
        <begin position="151"/>
        <end position="160"/>
    </location>
    <ligand>
        <name>FMN</name>
        <dbReference type="ChEBI" id="CHEBI:58210"/>
    </ligand>
</feature>
<dbReference type="Pfam" id="PF00667">
    <property type="entry name" value="FAD_binding_1"/>
    <property type="match status" value="1"/>
</dbReference>
<evidence type="ECO:0000259" key="14">
    <source>
        <dbReference type="PROSITE" id="PS51384"/>
    </source>
</evidence>
<evidence type="ECO:0000313" key="15">
    <source>
        <dbReference type="EMBL" id="MCP3429307.1"/>
    </source>
</evidence>
<comment type="catalytic activity">
    <reaction evidence="10 11">
        <text>hydrogen sulfide + 3 NADP(+) + 3 H2O = sulfite + 3 NADPH + 4 H(+)</text>
        <dbReference type="Rhea" id="RHEA:13801"/>
        <dbReference type="ChEBI" id="CHEBI:15377"/>
        <dbReference type="ChEBI" id="CHEBI:15378"/>
        <dbReference type="ChEBI" id="CHEBI:17359"/>
        <dbReference type="ChEBI" id="CHEBI:29919"/>
        <dbReference type="ChEBI" id="CHEBI:57783"/>
        <dbReference type="ChEBI" id="CHEBI:58349"/>
        <dbReference type="EC" id="1.8.1.2"/>
    </reaction>
</comment>
<keyword evidence="1 11" id="KW-0813">Transport</keyword>
<dbReference type="InterPro" id="IPR029039">
    <property type="entry name" value="Flavoprotein-like_sf"/>
</dbReference>
<dbReference type="InterPro" id="IPR001094">
    <property type="entry name" value="Flavdoxin-like"/>
</dbReference>
<dbReference type="PRINTS" id="PR00371">
    <property type="entry name" value="FPNCR"/>
</dbReference>
<dbReference type="PROSITE" id="PS50902">
    <property type="entry name" value="FLAVODOXIN_LIKE"/>
    <property type="match status" value="1"/>
</dbReference>
<dbReference type="CDD" id="cd06199">
    <property type="entry name" value="SiR"/>
    <property type="match status" value="1"/>
</dbReference>
<evidence type="ECO:0000313" key="16">
    <source>
        <dbReference type="Proteomes" id="UP001165413"/>
    </source>
</evidence>
<accession>A0AA42BN53</accession>
<comment type="function">
    <text evidence="11">Component of the sulfite reductase complex that catalyzes the 6-electron reduction of sulfite to sulfide. This is one of several activities required for the biosynthesis of L-cysteine from sulfate. The flavoprotein component catalyzes the electron flow from NADPH -&gt; FAD -&gt; FMN to the hemoprotein component.</text>
</comment>
<feature type="binding site" evidence="12">
    <location>
        <begin position="387"/>
        <end position="390"/>
    </location>
    <ligand>
        <name>FAD</name>
        <dbReference type="ChEBI" id="CHEBI:57692"/>
    </ligand>
</feature>
<evidence type="ECO:0000256" key="9">
    <source>
        <dbReference type="ARBA" id="ARBA00023192"/>
    </source>
</evidence>
<evidence type="ECO:0000256" key="1">
    <source>
        <dbReference type="ARBA" id="ARBA00022448"/>
    </source>
</evidence>
<dbReference type="PRINTS" id="PR00369">
    <property type="entry name" value="FLAVODOXIN"/>
</dbReference>
<evidence type="ECO:0000259" key="13">
    <source>
        <dbReference type="PROSITE" id="PS50902"/>
    </source>
</evidence>
<reference evidence="15" key="1">
    <citation type="submission" date="2022-07" db="EMBL/GenBank/DDBJ databases">
        <title>Characterization of the Novel Bacterium Alteromonas immobilis LMIT006 and Alteromonas gregis LMIT007.</title>
        <authorList>
            <person name="Lin X."/>
        </authorList>
    </citation>
    <scope>NUCLEOTIDE SEQUENCE</scope>
    <source>
        <strain evidence="15">LMIT007</strain>
    </source>
</reference>
<dbReference type="InterPro" id="IPR017938">
    <property type="entry name" value="Riboflavin_synthase-like_b-brl"/>
</dbReference>